<evidence type="ECO:0000259" key="3">
    <source>
        <dbReference type="Pfam" id="PF04685"/>
    </source>
</evidence>
<evidence type="ECO:0000313" key="6">
    <source>
        <dbReference type="Proteomes" id="UP000294225"/>
    </source>
</evidence>
<sequence length="891" mass="95472">MNRPELSRRRATSKLVALVVAAAATLGVCQAVAPPDTAAATGRDWFAVPDSALVRSLGDIPKGPCSPAPKAQACQGETPSAIDAAKGNFPMSVPGLGVPLGGAGAGAFMVNQSGTFGPWNFGGQQDTSWETRILPQAAFHVREQVGSDPATVRTLAADGPNNVGTSGVVAARSWGSPLPAWNKLNVGDADYAALYPFGWMSYKPFKTDVSMRFFSPIVAGEDKRTSLPVAYFDVRIANHTTSSTDLSVMFTMPNAPAHVSGTQTDPTVGFGPDSVRTGFSSRYTSANGVQAVTLSADDPTNTPDSAKSEWTIAAKPGPGQKVSYVTSWNADGDGSDIYAHFQRGKGLPNVGIDGSASAGAINVQAKLSPGQVVTIPFALAWDFPQIGFANNQTIWMKRYTNFYGAQETTSNDYVDGSYPFHQSFPIARDALLDHDAALAAVQRWWNPLATDLAYPQLLRTAALNQLSTLFFNNTFWEGGLVRNSVVPTGFTSAGPGQHLNARRPNSHMFAIQDTGAGGQSGMGETWDIQSYNYRLYFTLLPNLFRDRLSAEIEAVSIIGNHNGVDLYSPQSGDPFITFGNSTDTTAQPVQPGTDSRPPQPGVSQWLDSPSKFVLQWYAYAKINGDTGLLREAWPAIKNQITWLQGTIAPGTALPDDPGVMANIYNGIPQAGPGIYNSQLYLLALTMGIATGEQLGVDPVYVAGLKTDLAAAKQQIELLLWDPVQQFYRFSSASPLSAYKLIDTFFAQHMAEDLGLPDLVDPDRHKAQLLANQDSALRYNSAGDLIGAELASNAVPGEGIGGVWVPSAYAAAADYVAASKRYNLPALQDYGLKVALAMSEQIWLNPDNGFAFDPPQFWAADTTQNYTYPAYSQFLSIWDLMNAIKPLVRPSV</sequence>
<organism evidence="5 6">
    <name type="scientific">Kribbella speibonae</name>
    <dbReference type="NCBI Taxonomy" id="1572660"/>
    <lineage>
        <taxon>Bacteria</taxon>
        <taxon>Bacillati</taxon>
        <taxon>Actinomycetota</taxon>
        <taxon>Actinomycetes</taxon>
        <taxon>Propionibacteriales</taxon>
        <taxon>Kribbellaceae</taxon>
        <taxon>Kribbella</taxon>
    </lineage>
</organism>
<dbReference type="EMBL" id="SJKC01000003">
    <property type="protein sequence ID" value="TCC36482.1"/>
    <property type="molecule type" value="Genomic_DNA"/>
</dbReference>
<feature type="region of interest" description="Disordered" evidence="1">
    <location>
        <begin position="580"/>
        <end position="602"/>
    </location>
</feature>
<dbReference type="PANTHER" id="PTHR12654">
    <property type="entry name" value="BILE ACID BETA-GLUCOSIDASE-RELATED"/>
    <property type="match status" value="1"/>
</dbReference>
<feature type="domain" description="Glycosyl-hydrolase family 116 catalytic region" evidence="3">
    <location>
        <begin position="602"/>
        <end position="879"/>
    </location>
</feature>
<dbReference type="Pfam" id="PF12215">
    <property type="entry name" value="Glyco_hydr_116N"/>
    <property type="match status" value="1"/>
</dbReference>
<evidence type="ECO:0008006" key="7">
    <source>
        <dbReference type="Google" id="ProtNLM"/>
    </source>
</evidence>
<protein>
    <recommendedName>
        <fullName evidence="7">Glucosylceramidase</fullName>
    </recommendedName>
</protein>
<feature type="compositionally biased region" description="Polar residues" evidence="1">
    <location>
        <begin position="580"/>
        <end position="593"/>
    </location>
</feature>
<dbReference type="InterPro" id="IPR024462">
    <property type="entry name" value="GH116_N"/>
</dbReference>
<dbReference type="InterPro" id="IPR052566">
    <property type="entry name" value="Non-lysos_glucosylceramidase"/>
</dbReference>
<dbReference type="PANTHER" id="PTHR12654:SF0">
    <property type="entry name" value="NON-LYSOSOMAL GLUCOSYLCERAMIDASE"/>
    <property type="match status" value="1"/>
</dbReference>
<dbReference type="SUPFAM" id="SSF48208">
    <property type="entry name" value="Six-hairpin glycosidases"/>
    <property type="match status" value="1"/>
</dbReference>
<dbReference type="GO" id="GO:0008422">
    <property type="term" value="F:beta-glucosidase activity"/>
    <property type="evidence" value="ECO:0007669"/>
    <property type="project" value="TreeGrafter"/>
</dbReference>
<feature type="chain" id="PRO_5021028776" description="Glucosylceramidase" evidence="2">
    <location>
        <begin position="34"/>
        <end position="891"/>
    </location>
</feature>
<dbReference type="AlphaFoldDB" id="A0A4V2M4M5"/>
<dbReference type="GO" id="GO:0005975">
    <property type="term" value="P:carbohydrate metabolic process"/>
    <property type="evidence" value="ECO:0007669"/>
    <property type="project" value="InterPro"/>
</dbReference>
<keyword evidence="2" id="KW-0732">Signal</keyword>
<feature type="signal peptide" evidence="2">
    <location>
        <begin position="1"/>
        <end position="33"/>
    </location>
</feature>
<dbReference type="InterPro" id="IPR012341">
    <property type="entry name" value="6hp_glycosidase-like_sf"/>
</dbReference>
<evidence type="ECO:0000313" key="5">
    <source>
        <dbReference type="EMBL" id="TCC36482.1"/>
    </source>
</evidence>
<gene>
    <name evidence="5" type="ORF">E0H92_28040</name>
</gene>
<dbReference type="Pfam" id="PF04685">
    <property type="entry name" value="DUF608"/>
    <property type="match status" value="1"/>
</dbReference>
<dbReference type="Gene3D" id="1.50.10.10">
    <property type="match status" value="1"/>
</dbReference>
<dbReference type="PROSITE" id="PS51318">
    <property type="entry name" value="TAT"/>
    <property type="match status" value="1"/>
</dbReference>
<accession>A0A4V2M4M5</accession>
<evidence type="ECO:0000256" key="2">
    <source>
        <dbReference type="SAM" id="SignalP"/>
    </source>
</evidence>
<dbReference type="Proteomes" id="UP000294225">
    <property type="component" value="Unassembled WGS sequence"/>
</dbReference>
<comment type="caution">
    <text evidence="5">The sequence shown here is derived from an EMBL/GenBank/DDBJ whole genome shotgun (WGS) entry which is preliminary data.</text>
</comment>
<dbReference type="RefSeq" id="WP_131498307.1">
    <property type="nucleotide sequence ID" value="NZ_SJKC01000003.1"/>
</dbReference>
<proteinExistence type="predicted"/>
<dbReference type="InterPro" id="IPR006775">
    <property type="entry name" value="GH116_catalytic"/>
</dbReference>
<reference evidence="5 6" key="1">
    <citation type="submission" date="2019-02" db="EMBL/GenBank/DDBJ databases">
        <title>Kribbella capetownensis sp. nov. and Kribbella speibonae sp. nov., isolated from soil.</title>
        <authorList>
            <person name="Curtis S.M."/>
            <person name="Norton I."/>
            <person name="Everest G.J."/>
            <person name="Meyers P.R."/>
        </authorList>
    </citation>
    <scope>NUCLEOTIDE SEQUENCE [LARGE SCALE GENOMIC DNA]</scope>
    <source>
        <strain evidence="5 6">YM55</strain>
    </source>
</reference>
<dbReference type="InterPro" id="IPR008928">
    <property type="entry name" value="6-hairpin_glycosidase_sf"/>
</dbReference>
<feature type="domain" description="Glycosyl-hydrolase family 116 N-terminal" evidence="4">
    <location>
        <begin position="97"/>
        <end position="410"/>
    </location>
</feature>
<evidence type="ECO:0000259" key="4">
    <source>
        <dbReference type="Pfam" id="PF12215"/>
    </source>
</evidence>
<name>A0A4V2M4M5_9ACTN</name>
<evidence type="ECO:0000256" key="1">
    <source>
        <dbReference type="SAM" id="MobiDB-lite"/>
    </source>
</evidence>
<dbReference type="InterPro" id="IPR006311">
    <property type="entry name" value="TAT_signal"/>
</dbReference>